<keyword evidence="1" id="KW-0812">Transmembrane</keyword>
<dbReference type="AlphaFoldDB" id="A0A380P871"/>
<reference evidence="2 3" key="1">
    <citation type="submission" date="2018-06" db="EMBL/GenBank/DDBJ databases">
        <authorList>
            <consortium name="Pathogen Informatics"/>
            <person name="Doyle S."/>
        </authorList>
    </citation>
    <scope>NUCLEOTIDE SEQUENCE [LARGE SCALE GENOMIC DNA]</scope>
    <source>
        <strain evidence="2 3">NCTC13645</strain>
    </source>
</reference>
<dbReference type="Proteomes" id="UP000254621">
    <property type="component" value="Unassembled WGS sequence"/>
</dbReference>
<sequence length="119" mass="13353">MYHFEDYADINDPKKRVENMSNDAKADWIFSADGGIMTEEELARLQKELEELENGNAFKKLFANIWALLDVFLFLAAAITFNCGGFYLGQIWGYGTLTITFIIAGLLVEQISMNKGGDA</sequence>
<proteinExistence type="predicted"/>
<evidence type="ECO:0000313" key="3">
    <source>
        <dbReference type="Proteomes" id="UP000254621"/>
    </source>
</evidence>
<dbReference type="EMBL" id="UHIV01000007">
    <property type="protein sequence ID" value="SUP61413.1"/>
    <property type="molecule type" value="Genomic_DNA"/>
</dbReference>
<dbReference type="InterPro" id="IPR009406">
    <property type="entry name" value="DUF1056"/>
</dbReference>
<evidence type="ECO:0000256" key="1">
    <source>
        <dbReference type="SAM" id="Phobius"/>
    </source>
</evidence>
<organism evidence="2 3">
    <name type="scientific">Weissella viridescens</name>
    <name type="common">Lactobacillus viridescens</name>
    <dbReference type="NCBI Taxonomy" id="1629"/>
    <lineage>
        <taxon>Bacteria</taxon>
        <taxon>Bacillati</taxon>
        <taxon>Bacillota</taxon>
        <taxon>Bacilli</taxon>
        <taxon>Lactobacillales</taxon>
        <taxon>Lactobacillaceae</taxon>
        <taxon>Weissella</taxon>
    </lineage>
</organism>
<dbReference type="STRING" id="1629.IV50_GL001188"/>
<keyword evidence="1" id="KW-1133">Transmembrane helix</keyword>
<accession>A0A380P871</accession>
<evidence type="ECO:0000313" key="2">
    <source>
        <dbReference type="EMBL" id="SUP61413.1"/>
    </source>
</evidence>
<dbReference type="Pfam" id="PF06341">
    <property type="entry name" value="DUF1056"/>
    <property type="match status" value="1"/>
</dbReference>
<feature type="transmembrane region" description="Helical" evidence="1">
    <location>
        <begin position="87"/>
        <end position="108"/>
    </location>
</feature>
<gene>
    <name evidence="2" type="ORF">NCTC13645_02569</name>
</gene>
<name>A0A380P871_WEIVI</name>
<feature type="transmembrane region" description="Helical" evidence="1">
    <location>
        <begin position="61"/>
        <end position="81"/>
    </location>
</feature>
<protein>
    <submittedName>
        <fullName evidence="2">Protein of uncharacterized function (DUF1056)</fullName>
    </submittedName>
</protein>
<keyword evidence="1" id="KW-0472">Membrane</keyword>